<evidence type="ECO:0000256" key="1">
    <source>
        <dbReference type="SAM" id="MobiDB-lite"/>
    </source>
</evidence>
<name>A0AAN1EJ95_RHIET</name>
<feature type="region of interest" description="Disordered" evidence="1">
    <location>
        <begin position="20"/>
        <end position="45"/>
    </location>
</feature>
<reference evidence="2 3" key="1">
    <citation type="submission" date="2017-04" db="EMBL/GenBank/DDBJ databases">
        <title>Complete genome sequences of Rhizobium genomic linages associated to common bean (phaseolus vulgaris).</title>
        <authorList>
            <person name="Santamaria R.I."/>
            <person name="Bustos P."/>
            <person name="Perez-Carrascal O."/>
            <person name="Martinez-Flores I."/>
            <person name="Juarez S."/>
            <person name="Lozano L."/>
            <person name="Miranda F."/>
            <person name="Vinuesa P."/>
            <person name="Martinez-Romero E."/>
            <person name="Cevallos M.A."/>
            <person name="Romero D."/>
            <person name="Davila G."/>
            <person name="Gonzalez V."/>
        </authorList>
    </citation>
    <scope>NUCLEOTIDE SEQUENCE [LARGE SCALE GENOMIC DNA]</scope>
    <source>
        <strain evidence="2 3">NXC12</strain>
    </source>
</reference>
<protein>
    <submittedName>
        <fullName evidence="2">Uncharacterized protein</fullName>
    </submittedName>
</protein>
<dbReference type="EMBL" id="CP020906">
    <property type="protein sequence ID" value="ARQ09223.1"/>
    <property type="molecule type" value="Genomic_DNA"/>
</dbReference>
<sequence length="701" mass="74350">MAEMTPEQQKAMAIAAARLRLSRTQQTQQPAAVDPVAEPPPQTGEELRARVYADLAAKREAAPRPPAVDRYGLPADDALSVARTGVGGFIEGIPIIGPPIRYGTERAAAATVAAFSDETYDQVMDRMNEATRAEKAANPIVDKGAQITGAVAGTIPAVVAAPEMFGAGGGSMLMRSLASGLTGTGIGAADAYVRSGGDPEKTREGAIEGGLLGLGGPLAGEIIGAGVKATAQGARALTRALLGEELASKPPRDILADLTRDSRNWLAKKVSDSEMLAAAREQFDKLGSEAMPADVLPEWRGVAKAGAAREPTRSKVVGPLNERGSMAGSRLKSDFETNLGPDPVPPTIDSELQASQAQVKSQYRPMVMGQAPYDFRPVAERLDKLIPYRRGGEQSDLLNIRNMLNDFGKDTVSSDPAIAYETRRAIDRLLNTAEDPEVIETLGGIRRMIDARTASGVKELDAQIAELGRQRAGLAQGQSALADGPRAMHPVELQEKLVAGAEPQGMLIGPSAESARVRQGALGEIYRAVGTEASDMNALRKIIRGNGDWNREKLGIMFGPENADASLNAIDREALFANTKNGVASAADMAREAGFEKYLGEVSKPPEVPSDKSWTDLGLTMARRLARSLFEENAGAHAARVADDVGPLSVLRGEQRDALMEALMRLGRENAIDQQRMTLINALVQGGGKAGYPLLPDEKHK</sequence>
<dbReference type="AlphaFoldDB" id="A0AAN1EJ95"/>
<organism evidence="2 3">
    <name type="scientific">Rhizobium etli</name>
    <dbReference type="NCBI Taxonomy" id="29449"/>
    <lineage>
        <taxon>Bacteria</taxon>
        <taxon>Pseudomonadati</taxon>
        <taxon>Pseudomonadota</taxon>
        <taxon>Alphaproteobacteria</taxon>
        <taxon>Hyphomicrobiales</taxon>
        <taxon>Rhizobiaceae</taxon>
        <taxon>Rhizobium/Agrobacterium group</taxon>
        <taxon>Rhizobium</taxon>
    </lineage>
</organism>
<gene>
    <name evidence="2" type="ORF">NXC12_CH01145</name>
</gene>
<proteinExistence type="predicted"/>
<dbReference type="RefSeq" id="WP_086081829.1">
    <property type="nucleotide sequence ID" value="NZ_CP020906.1"/>
</dbReference>
<accession>A0AAN1EJ95</accession>
<feature type="compositionally biased region" description="Low complexity" evidence="1">
    <location>
        <begin position="24"/>
        <end position="36"/>
    </location>
</feature>
<dbReference type="Proteomes" id="UP000194159">
    <property type="component" value="Chromosome"/>
</dbReference>
<evidence type="ECO:0000313" key="2">
    <source>
        <dbReference type="EMBL" id="ARQ09223.1"/>
    </source>
</evidence>
<evidence type="ECO:0000313" key="3">
    <source>
        <dbReference type="Proteomes" id="UP000194159"/>
    </source>
</evidence>